<sequence length="209" mass="23258" precursor="true">MGYPSRLWLLPLCIACFLVSAGCVAEVPAPPVVETLITPVLTSAPESPVVTAPLADLALQKEDLPSDYHLKDRTVTSYAGAGQVFRDLGWQQGYQVTYYRMDTDLNDITMITQEIAVYPQKTVRDAYSLKKERLLPEEDSRTDYQVPFPQTGDRSIAWREVSTSGITPIVTYTVIFTKKNVYEKIALTGTSTDYELLKSLAAIAAEKIR</sequence>
<dbReference type="AlphaFoldDB" id="L0HGN1"/>
<evidence type="ECO:0000313" key="1">
    <source>
        <dbReference type="EMBL" id="AGB02219.1"/>
    </source>
</evidence>
<dbReference type="PROSITE" id="PS51257">
    <property type="entry name" value="PROKAR_LIPOPROTEIN"/>
    <property type="match status" value="1"/>
</dbReference>
<organism evidence="1 2">
    <name type="scientific">Methanoregula formicica (strain DSM 22288 / NBRC 105244 / SMSP)</name>
    <dbReference type="NCBI Taxonomy" id="593750"/>
    <lineage>
        <taxon>Archaea</taxon>
        <taxon>Methanobacteriati</taxon>
        <taxon>Methanobacteriota</taxon>
        <taxon>Stenosarchaea group</taxon>
        <taxon>Methanomicrobia</taxon>
        <taxon>Methanomicrobiales</taxon>
        <taxon>Methanoregulaceae</taxon>
        <taxon>Methanoregula</taxon>
    </lineage>
</organism>
<dbReference type="InParanoid" id="L0HGN1"/>
<proteinExistence type="predicted"/>
<gene>
    <name evidence="1" type="ordered locus">Metfor_1175</name>
</gene>
<name>L0HGN1_METFS</name>
<evidence type="ECO:0000313" key="2">
    <source>
        <dbReference type="Proteomes" id="UP000010824"/>
    </source>
</evidence>
<dbReference type="STRING" id="593750.Metfor_1175"/>
<dbReference type="HOGENOM" id="CLU_1313128_0_0_2"/>
<dbReference type="EMBL" id="CP003167">
    <property type="protein sequence ID" value="AGB02219.1"/>
    <property type="molecule type" value="Genomic_DNA"/>
</dbReference>
<dbReference type="Proteomes" id="UP000010824">
    <property type="component" value="Chromosome"/>
</dbReference>
<dbReference type="OrthoDB" id="385058at2157"/>
<dbReference type="eggNOG" id="arCOG12689">
    <property type="taxonomic scope" value="Archaea"/>
</dbReference>
<accession>L0HGN1</accession>
<reference evidence="2" key="1">
    <citation type="submission" date="2011-12" db="EMBL/GenBank/DDBJ databases">
        <title>Complete sequence of Methanoregula formicicum SMSP.</title>
        <authorList>
            <person name="Lucas S."/>
            <person name="Han J."/>
            <person name="Lapidus A."/>
            <person name="Cheng J.-F."/>
            <person name="Goodwin L."/>
            <person name="Pitluck S."/>
            <person name="Peters L."/>
            <person name="Ovchinnikova G."/>
            <person name="Teshima H."/>
            <person name="Detter J.C."/>
            <person name="Han C."/>
            <person name="Tapia R."/>
            <person name="Land M."/>
            <person name="Hauser L."/>
            <person name="Kyrpides N."/>
            <person name="Ivanova N."/>
            <person name="Pagani I."/>
            <person name="Imachi H."/>
            <person name="Tamaki H."/>
            <person name="Sekiguchi Y."/>
            <person name="Kamagata Y."/>
            <person name="Cadillo-Quiroz H."/>
            <person name="Zinder S."/>
            <person name="Liu W.-T."/>
            <person name="Woyke T."/>
        </authorList>
    </citation>
    <scope>NUCLEOTIDE SEQUENCE [LARGE SCALE GENOMIC DNA]</scope>
    <source>
        <strain evidence="2">DSM 22288 / NBRC 105244 / SMSP</strain>
    </source>
</reference>
<reference evidence="1 2" key="2">
    <citation type="journal article" date="2014" name="Genome Announc.">
        <title>Complete Genome Sequence of Methanoregula formicica SMSPT, a Mesophilic Hydrogenotrophic Methanogen Isolated from a Methanogenic Upflow Anaerobic Sludge Blanket Reactor.</title>
        <authorList>
            <person name="Yamamoto K."/>
            <person name="Tamaki H."/>
            <person name="Cadillo-Quiroz H."/>
            <person name="Imachi H."/>
            <person name="Kyrpides N."/>
            <person name="Woyke T."/>
            <person name="Goodwin L."/>
            <person name="Zinder S.H."/>
            <person name="Kamagata Y."/>
            <person name="Liu W.T."/>
        </authorList>
    </citation>
    <scope>NUCLEOTIDE SEQUENCE [LARGE SCALE GENOMIC DNA]</scope>
    <source>
        <strain evidence="2">DSM 22288 / NBRC 105244 / SMSP</strain>
    </source>
</reference>
<protein>
    <submittedName>
        <fullName evidence="1">Uncharacterized protein</fullName>
    </submittedName>
</protein>
<dbReference type="KEGG" id="mfo:Metfor_1175"/>
<keyword evidence="2" id="KW-1185">Reference proteome</keyword>
<dbReference type="RefSeq" id="WP_015285182.1">
    <property type="nucleotide sequence ID" value="NC_019943.1"/>
</dbReference>
<dbReference type="GeneID" id="14310488"/>